<dbReference type="Proteomes" id="UP000647491">
    <property type="component" value="Unassembled WGS sequence"/>
</dbReference>
<keyword evidence="1" id="KW-0472">Membrane</keyword>
<feature type="transmembrane region" description="Helical" evidence="1">
    <location>
        <begin position="95"/>
        <end position="117"/>
    </location>
</feature>
<evidence type="ECO:0000313" key="3">
    <source>
        <dbReference type="Proteomes" id="UP000647491"/>
    </source>
</evidence>
<evidence type="ECO:0000256" key="1">
    <source>
        <dbReference type="SAM" id="Phobius"/>
    </source>
</evidence>
<dbReference type="PANTHER" id="PTHR34821:SF3">
    <property type="entry name" value="MEMBRANE PROTEIN"/>
    <property type="match status" value="1"/>
</dbReference>
<protein>
    <submittedName>
        <fullName evidence="2">DMT family transporter</fullName>
    </submittedName>
</protein>
<dbReference type="InterPro" id="IPR006750">
    <property type="entry name" value="YdcZ"/>
</dbReference>
<name>A0ABR7NRS3_9FIRM</name>
<evidence type="ECO:0000313" key="2">
    <source>
        <dbReference type="EMBL" id="MBC8598784.1"/>
    </source>
</evidence>
<dbReference type="RefSeq" id="WP_022273410.1">
    <property type="nucleotide sequence ID" value="NZ_JACRTJ010000013.1"/>
</dbReference>
<feature type="transmembrane region" description="Helical" evidence="1">
    <location>
        <begin position="31"/>
        <end position="51"/>
    </location>
</feature>
<dbReference type="EMBL" id="JACRTJ010000013">
    <property type="protein sequence ID" value="MBC8598784.1"/>
    <property type="molecule type" value="Genomic_DNA"/>
</dbReference>
<gene>
    <name evidence="2" type="ORF">H8708_05980</name>
</gene>
<keyword evidence="3" id="KW-1185">Reference proteome</keyword>
<organism evidence="2 3">
    <name type="scientific">Enterocloster hominis</name>
    <name type="common">ex Liu et al. 2021</name>
    <dbReference type="NCBI Taxonomy" id="2763663"/>
    <lineage>
        <taxon>Bacteria</taxon>
        <taxon>Bacillati</taxon>
        <taxon>Bacillota</taxon>
        <taxon>Clostridia</taxon>
        <taxon>Lachnospirales</taxon>
        <taxon>Lachnospiraceae</taxon>
        <taxon>Enterocloster</taxon>
    </lineage>
</organism>
<keyword evidence="1" id="KW-1133">Transmembrane helix</keyword>
<accession>A0ABR7NRS3</accession>
<dbReference type="Pfam" id="PF04657">
    <property type="entry name" value="DMT_YdcZ"/>
    <property type="match status" value="1"/>
</dbReference>
<keyword evidence="1" id="KW-0812">Transmembrane</keyword>
<comment type="caution">
    <text evidence="2">The sequence shown here is derived from an EMBL/GenBank/DDBJ whole genome shotgun (WGS) entry which is preliminary data.</text>
</comment>
<dbReference type="PANTHER" id="PTHR34821">
    <property type="entry name" value="INNER MEMBRANE PROTEIN YDCZ"/>
    <property type="match status" value="1"/>
</dbReference>
<proteinExistence type="predicted"/>
<sequence>MWGILVALISGALMSLQGVFNTEVTKQSSIWAAAGWVQATALITCVVLYFCTGRGEIWGMFSIDRKYMLLGGVMGAFITWTVIKSMDGLGPARATLLIVVTQILVSYVVEVFGMFGVERAGFEWRKLLGAAVAIAGIIVFRW</sequence>
<feature type="transmembrane region" description="Helical" evidence="1">
    <location>
        <begin position="67"/>
        <end position="83"/>
    </location>
</feature>
<reference evidence="2 3" key="1">
    <citation type="submission" date="2020-08" db="EMBL/GenBank/DDBJ databases">
        <title>Genome public.</title>
        <authorList>
            <person name="Liu C."/>
            <person name="Sun Q."/>
        </authorList>
    </citation>
    <scope>NUCLEOTIDE SEQUENCE [LARGE SCALE GENOMIC DNA]</scope>
    <source>
        <strain evidence="2 3">BX10</strain>
    </source>
</reference>